<keyword evidence="5" id="KW-0597">Phosphoprotein</keyword>
<evidence type="ECO:0000256" key="1">
    <source>
        <dbReference type="ARBA" id="ARBA00000085"/>
    </source>
</evidence>
<dbReference type="PROSITE" id="PS50885">
    <property type="entry name" value="HAMP"/>
    <property type="match status" value="1"/>
</dbReference>
<dbReference type="SUPFAM" id="SSF47384">
    <property type="entry name" value="Homodimeric domain of signal transducing histidine kinase"/>
    <property type="match status" value="1"/>
</dbReference>
<evidence type="ECO:0000256" key="4">
    <source>
        <dbReference type="ARBA" id="ARBA00022475"/>
    </source>
</evidence>
<dbReference type="PANTHER" id="PTHR45528:SF1">
    <property type="entry name" value="SENSOR HISTIDINE KINASE CPXA"/>
    <property type="match status" value="1"/>
</dbReference>
<dbReference type="PROSITE" id="PS50109">
    <property type="entry name" value="HIS_KIN"/>
    <property type="match status" value="1"/>
</dbReference>
<dbReference type="OrthoDB" id="9780718at2"/>
<evidence type="ECO:0000256" key="14">
    <source>
        <dbReference type="SAM" id="Phobius"/>
    </source>
</evidence>
<evidence type="ECO:0000256" key="11">
    <source>
        <dbReference type="ARBA" id="ARBA00022989"/>
    </source>
</evidence>
<dbReference type="Gene3D" id="3.30.565.10">
    <property type="entry name" value="Histidine kinase-like ATPase, C-terminal domain"/>
    <property type="match status" value="1"/>
</dbReference>
<evidence type="ECO:0000256" key="3">
    <source>
        <dbReference type="ARBA" id="ARBA00012438"/>
    </source>
</evidence>
<dbReference type="EMBL" id="CP003273">
    <property type="protein sequence ID" value="AGL00862.1"/>
    <property type="molecule type" value="Genomic_DNA"/>
</dbReference>
<evidence type="ECO:0000259" key="15">
    <source>
        <dbReference type="PROSITE" id="PS50109"/>
    </source>
</evidence>
<dbReference type="Proteomes" id="UP000013520">
    <property type="component" value="Chromosome"/>
</dbReference>
<keyword evidence="8" id="KW-0547">Nucleotide-binding</keyword>
<evidence type="ECO:0000256" key="2">
    <source>
        <dbReference type="ARBA" id="ARBA00004651"/>
    </source>
</evidence>
<dbReference type="Pfam" id="PF02518">
    <property type="entry name" value="HATPase_c"/>
    <property type="match status" value="1"/>
</dbReference>
<dbReference type="InterPro" id="IPR005467">
    <property type="entry name" value="His_kinase_dom"/>
</dbReference>
<feature type="domain" description="Histidine kinase" evidence="15">
    <location>
        <begin position="237"/>
        <end position="444"/>
    </location>
</feature>
<dbReference type="SMART" id="SM00388">
    <property type="entry name" value="HisKA"/>
    <property type="match status" value="1"/>
</dbReference>
<dbReference type="HOGENOM" id="CLU_000445_89_6_9"/>
<dbReference type="AlphaFoldDB" id="R4KGS4"/>
<dbReference type="eggNOG" id="COG5000">
    <property type="taxonomic scope" value="Bacteria"/>
</dbReference>
<dbReference type="Pfam" id="PF00672">
    <property type="entry name" value="HAMP"/>
    <property type="match status" value="1"/>
</dbReference>
<dbReference type="InterPro" id="IPR003594">
    <property type="entry name" value="HATPase_dom"/>
</dbReference>
<keyword evidence="18" id="KW-1185">Reference proteome</keyword>
<evidence type="ECO:0000256" key="8">
    <source>
        <dbReference type="ARBA" id="ARBA00022741"/>
    </source>
</evidence>
<keyword evidence="11 14" id="KW-1133">Transmembrane helix</keyword>
<feature type="transmembrane region" description="Helical" evidence="14">
    <location>
        <begin position="12"/>
        <end position="33"/>
    </location>
</feature>
<dbReference type="SUPFAM" id="SSF55874">
    <property type="entry name" value="ATPase domain of HSP90 chaperone/DNA topoisomerase II/histidine kinase"/>
    <property type="match status" value="1"/>
</dbReference>
<comment type="catalytic activity">
    <reaction evidence="1">
        <text>ATP + protein L-histidine = ADP + protein N-phospho-L-histidine.</text>
        <dbReference type="EC" id="2.7.13.3"/>
    </reaction>
</comment>
<comment type="subcellular location">
    <subcellularLocation>
        <location evidence="2">Cell membrane</location>
        <topology evidence="2">Multi-pass membrane protein</topology>
    </subcellularLocation>
</comment>
<dbReference type="InterPro" id="IPR050398">
    <property type="entry name" value="HssS/ArlS-like"/>
</dbReference>
<feature type="transmembrane region" description="Helical" evidence="14">
    <location>
        <begin position="153"/>
        <end position="179"/>
    </location>
</feature>
<keyword evidence="9 17" id="KW-0418">Kinase</keyword>
<keyword evidence="7 14" id="KW-0812">Transmembrane</keyword>
<dbReference type="InterPro" id="IPR003660">
    <property type="entry name" value="HAMP_dom"/>
</dbReference>
<accession>R4KGS4</accession>
<keyword evidence="12" id="KW-0902">Two-component regulatory system</keyword>
<gene>
    <name evidence="17" type="ORF">Desgi_1356</name>
</gene>
<evidence type="ECO:0000256" key="7">
    <source>
        <dbReference type="ARBA" id="ARBA00022692"/>
    </source>
</evidence>
<evidence type="ECO:0000256" key="5">
    <source>
        <dbReference type="ARBA" id="ARBA00022553"/>
    </source>
</evidence>
<dbReference type="EC" id="2.7.13.3" evidence="3"/>
<evidence type="ECO:0000259" key="16">
    <source>
        <dbReference type="PROSITE" id="PS50885"/>
    </source>
</evidence>
<proteinExistence type="predicted"/>
<keyword evidence="13 14" id="KW-0472">Membrane</keyword>
<name>R4KGS4_9FIRM</name>
<evidence type="ECO:0000313" key="17">
    <source>
        <dbReference type="EMBL" id="AGL00862.1"/>
    </source>
</evidence>
<dbReference type="InterPro" id="IPR036890">
    <property type="entry name" value="HATPase_C_sf"/>
</dbReference>
<dbReference type="eggNOG" id="COG0642">
    <property type="taxonomic scope" value="Bacteria"/>
</dbReference>
<dbReference type="Pfam" id="PF00512">
    <property type="entry name" value="HisKA"/>
    <property type="match status" value="1"/>
</dbReference>
<dbReference type="SUPFAM" id="SSF158472">
    <property type="entry name" value="HAMP domain-like"/>
    <property type="match status" value="1"/>
</dbReference>
<evidence type="ECO:0000313" key="18">
    <source>
        <dbReference type="Proteomes" id="UP000013520"/>
    </source>
</evidence>
<dbReference type="Gene3D" id="1.10.287.130">
    <property type="match status" value="1"/>
</dbReference>
<sequence length="445" mass="51857">MKKVSLTVKIWLALSLVSLMLYLITLLVMPSLIRSFFTDALMEPHKPPPPEQNIIKDKLPSYFSFRGINIRSLIILDDGTTIPVQAKQVVTASLIHEIRQNAESQQKSRQMYEYVDNQGSVRYVVQKNMIYGHDLYQISFFKKSEEDIFIKNLLLNFMVFAGITLIISWFCSLFIARYLTRPLIQMKQHVKRIANRNWHEPLDVKQEDEIGQLAGSIETMRQQLVRQDEAQQSILQNISHELKTPVMVIRSYAQAIQDGVYPKGDLAGSIQVIDEEGVRLEKLIKQLLYLTRLDYLVTREQAYQQIQLDKLVEKTLQLFYLQRPEIIRQLDLQPVIIAGSEETLRVMIENLLENHLRYADSRIEITLGLNIEQTEIWLCFWNDGSRIEPHIYDQLFQPFHKGREGKFGLGLTIVQRIVRMYKWQIDLSNERDGVSSKVKIPLSHS</sequence>
<dbReference type="GO" id="GO:0000155">
    <property type="term" value="F:phosphorelay sensor kinase activity"/>
    <property type="evidence" value="ECO:0007669"/>
    <property type="project" value="InterPro"/>
</dbReference>
<dbReference type="SMART" id="SM00387">
    <property type="entry name" value="HATPase_c"/>
    <property type="match status" value="1"/>
</dbReference>
<evidence type="ECO:0000256" key="9">
    <source>
        <dbReference type="ARBA" id="ARBA00022777"/>
    </source>
</evidence>
<dbReference type="InterPro" id="IPR036097">
    <property type="entry name" value="HisK_dim/P_sf"/>
</dbReference>
<dbReference type="GO" id="GO:0005886">
    <property type="term" value="C:plasma membrane"/>
    <property type="evidence" value="ECO:0007669"/>
    <property type="project" value="UniProtKB-SubCell"/>
</dbReference>
<dbReference type="STRING" id="767817.Desgi_1356"/>
<reference evidence="17 18" key="1">
    <citation type="submission" date="2012-01" db="EMBL/GenBank/DDBJ databases">
        <title>Complete sequence of Desulfotomaculum gibsoniae DSM 7213.</title>
        <authorList>
            <consortium name="US DOE Joint Genome Institute"/>
            <person name="Lucas S."/>
            <person name="Han J."/>
            <person name="Lapidus A."/>
            <person name="Cheng J.-F."/>
            <person name="Goodwin L."/>
            <person name="Pitluck S."/>
            <person name="Peters L."/>
            <person name="Ovchinnikova G."/>
            <person name="Teshima H."/>
            <person name="Detter J.C."/>
            <person name="Han C."/>
            <person name="Tapia R."/>
            <person name="Land M."/>
            <person name="Hauser L."/>
            <person name="Kyrpides N."/>
            <person name="Ivanova N."/>
            <person name="Pagani I."/>
            <person name="Parshina S."/>
            <person name="Plugge C."/>
            <person name="Muyzer G."/>
            <person name="Kuever J."/>
            <person name="Ivanova A."/>
            <person name="Nazina T."/>
            <person name="Klenk H.-P."/>
            <person name="Brambilla E."/>
            <person name="Spring S."/>
            <person name="Stams A.F."/>
            <person name="Woyke T."/>
        </authorList>
    </citation>
    <scope>NUCLEOTIDE SEQUENCE [LARGE SCALE GENOMIC DNA]</scope>
    <source>
        <strain evidence="17 18">DSM 7213</strain>
    </source>
</reference>
<dbReference type="RefSeq" id="WP_006522649.1">
    <property type="nucleotide sequence ID" value="NC_021184.1"/>
</dbReference>
<dbReference type="SMART" id="SM00304">
    <property type="entry name" value="HAMP"/>
    <property type="match status" value="1"/>
</dbReference>
<dbReference type="Gene3D" id="6.10.340.10">
    <property type="match status" value="1"/>
</dbReference>
<dbReference type="PANTHER" id="PTHR45528">
    <property type="entry name" value="SENSOR HISTIDINE KINASE CPXA"/>
    <property type="match status" value="1"/>
</dbReference>
<evidence type="ECO:0000256" key="13">
    <source>
        <dbReference type="ARBA" id="ARBA00023136"/>
    </source>
</evidence>
<dbReference type="GO" id="GO:0005524">
    <property type="term" value="F:ATP binding"/>
    <property type="evidence" value="ECO:0007669"/>
    <property type="project" value="UniProtKB-KW"/>
</dbReference>
<keyword evidence="4" id="KW-1003">Cell membrane</keyword>
<evidence type="ECO:0000256" key="10">
    <source>
        <dbReference type="ARBA" id="ARBA00022840"/>
    </source>
</evidence>
<dbReference type="CDD" id="cd00082">
    <property type="entry name" value="HisKA"/>
    <property type="match status" value="1"/>
</dbReference>
<organism evidence="17 18">
    <name type="scientific">Desulfoscipio gibsoniae DSM 7213</name>
    <dbReference type="NCBI Taxonomy" id="767817"/>
    <lineage>
        <taxon>Bacteria</taxon>
        <taxon>Bacillati</taxon>
        <taxon>Bacillota</taxon>
        <taxon>Clostridia</taxon>
        <taxon>Eubacteriales</taxon>
        <taxon>Desulfallaceae</taxon>
        <taxon>Desulfoscipio</taxon>
    </lineage>
</organism>
<dbReference type="KEGG" id="dgi:Desgi_1356"/>
<keyword evidence="6" id="KW-0808">Transferase</keyword>
<evidence type="ECO:0000256" key="12">
    <source>
        <dbReference type="ARBA" id="ARBA00023012"/>
    </source>
</evidence>
<keyword evidence="10" id="KW-0067">ATP-binding</keyword>
<dbReference type="CDD" id="cd06225">
    <property type="entry name" value="HAMP"/>
    <property type="match status" value="1"/>
</dbReference>
<evidence type="ECO:0000256" key="6">
    <source>
        <dbReference type="ARBA" id="ARBA00022679"/>
    </source>
</evidence>
<feature type="domain" description="HAMP" evidence="16">
    <location>
        <begin position="177"/>
        <end position="229"/>
    </location>
</feature>
<dbReference type="InterPro" id="IPR003661">
    <property type="entry name" value="HisK_dim/P_dom"/>
</dbReference>
<protein>
    <recommendedName>
        <fullName evidence="3">histidine kinase</fullName>
        <ecNumber evidence="3">2.7.13.3</ecNumber>
    </recommendedName>
</protein>